<keyword evidence="1" id="KW-0378">Hydrolase</keyword>
<dbReference type="InterPro" id="IPR029069">
    <property type="entry name" value="HotDog_dom_sf"/>
</dbReference>
<comment type="catalytic activity">
    <reaction evidence="7">
        <text>a medium-chain fatty acyl-CoA + H2O = a medium-chain fatty acid + CoA + H(+)</text>
        <dbReference type="Rhea" id="RHEA:68184"/>
        <dbReference type="ChEBI" id="CHEBI:15377"/>
        <dbReference type="ChEBI" id="CHEBI:15378"/>
        <dbReference type="ChEBI" id="CHEBI:57287"/>
        <dbReference type="ChEBI" id="CHEBI:59558"/>
        <dbReference type="ChEBI" id="CHEBI:90546"/>
    </reaction>
</comment>
<evidence type="ECO:0000256" key="4">
    <source>
        <dbReference type="ARBA" id="ARBA00038381"/>
    </source>
</evidence>
<evidence type="ECO:0000259" key="9">
    <source>
        <dbReference type="Pfam" id="PF03061"/>
    </source>
</evidence>
<evidence type="ECO:0000256" key="8">
    <source>
        <dbReference type="SAM" id="MobiDB-lite"/>
    </source>
</evidence>
<accession>M5JKU9</accession>
<evidence type="ECO:0000313" key="10">
    <source>
        <dbReference type="EMBL" id="ELT47205.1"/>
    </source>
</evidence>
<dbReference type="STRING" id="94625.A7J42_10165"/>
<comment type="catalytic activity">
    <reaction evidence="2">
        <text>a fatty acyl-CoA + H2O = a fatty acid + CoA + H(+)</text>
        <dbReference type="Rhea" id="RHEA:16781"/>
        <dbReference type="ChEBI" id="CHEBI:15377"/>
        <dbReference type="ChEBI" id="CHEBI:15378"/>
        <dbReference type="ChEBI" id="CHEBI:28868"/>
        <dbReference type="ChEBI" id="CHEBI:57287"/>
        <dbReference type="ChEBI" id="CHEBI:77636"/>
        <dbReference type="EC" id="3.1.2.20"/>
    </reaction>
</comment>
<name>M5JKU9_9HYPH</name>
<comment type="catalytic activity">
    <reaction evidence="3">
        <text>a long-chain fatty acyl-CoA + H2O = a long-chain fatty acid + CoA + H(+)</text>
        <dbReference type="Rhea" id="RHEA:67680"/>
        <dbReference type="ChEBI" id="CHEBI:15377"/>
        <dbReference type="ChEBI" id="CHEBI:15378"/>
        <dbReference type="ChEBI" id="CHEBI:57287"/>
        <dbReference type="ChEBI" id="CHEBI:57560"/>
        <dbReference type="ChEBI" id="CHEBI:83139"/>
    </reaction>
</comment>
<dbReference type="Pfam" id="PF03061">
    <property type="entry name" value="4HBT"/>
    <property type="match status" value="1"/>
</dbReference>
<dbReference type="CDD" id="cd03443">
    <property type="entry name" value="PaaI_thioesterase"/>
    <property type="match status" value="1"/>
</dbReference>
<feature type="domain" description="Thioesterase" evidence="9">
    <location>
        <begin position="54"/>
        <end position="129"/>
    </location>
</feature>
<proteinExistence type="inferred from homology"/>
<dbReference type="GO" id="GO:0047617">
    <property type="term" value="F:fatty acyl-CoA hydrolase activity"/>
    <property type="evidence" value="ECO:0007669"/>
    <property type="project" value="UniProtKB-EC"/>
</dbReference>
<gene>
    <name evidence="10" type="ORF">D584_20847</name>
</gene>
<evidence type="ECO:0000256" key="5">
    <source>
        <dbReference type="ARBA" id="ARBA00038894"/>
    </source>
</evidence>
<dbReference type="PANTHER" id="PTHR43240:SF20">
    <property type="entry name" value="MEDIUM_LONG-CHAIN ACYL-COA THIOESTERASE YIGI"/>
    <property type="match status" value="1"/>
</dbReference>
<evidence type="ECO:0000256" key="6">
    <source>
        <dbReference type="ARBA" id="ARBA00040062"/>
    </source>
</evidence>
<evidence type="ECO:0000313" key="11">
    <source>
        <dbReference type="Proteomes" id="UP000011971"/>
    </source>
</evidence>
<feature type="region of interest" description="Disordered" evidence="8">
    <location>
        <begin position="179"/>
        <end position="211"/>
    </location>
</feature>
<dbReference type="SUPFAM" id="SSF54637">
    <property type="entry name" value="Thioesterase/thiol ester dehydrase-isomerase"/>
    <property type="match status" value="1"/>
</dbReference>
<reference evidence="10 11" key="1">
    <citation type="journal article" date="2013" name="Gut Pathog.">
        <title>Draft genome of Ochrobactrum intermedium strain M86 isolated from non-ulcer dyspeptic individual from India.</title>
        <authorList>
            <person name="Kulkarni G."/>
            <person name="Dhotre D."/>
            <person name="Dharne M."/>
            <person name="Shetty S."/>
            <person name="Chowdhury S."/>
            <person name="Misra V."/>
            <person name="Misra S."/>
            <person name="Patole M."/>
            <person name="Shouche Y."/>
        </authorList>
    </citation>
    <scope>NUCLEOTIDE SEQUENCE [LARGE SCALE GENOMIC DNA]</scope>
    <source>
        <strain evidence="10 11">M86</strain>
    </source>
</reference>
<dbReference type="PATRIC" id="fig|1234597.4.peg.4307"/>
<dbReference type="EMBL" id="AOGE01000061">
    <property type="protein sequence ID" value="ELT47205.1"/>
    <property type="molecule type" value="Genomic_DNA"/>
</dbReference>
<comment type="similarity">
    <text evidence="4">Belongs to the YigI thioesterase family.</text>
</comment>
<dbReference type="InterPro" id="IPR003736">
    <property type="entry name" value="PAAI_dom"/>
</dbReference>
<evidence type="ECO:0000256" key="2">
    <source>
        <dbReference type="ARBA" id="ARBA00035880"/>
    </source>
</evidence>
<evidence type="ECO:0000256" key="3">
    <source>
        <dbReference type="ARBA" id="ARBA00036002"/>
    </source>
</evidence>
<evidence type="ECO:0000256" key="1">
    <source>
        <dbReference type="ARBA" id="ARBA00022801"/>
    </source>
</evidence>
<dbReference type="InterPro" id="IPR006683">
    <property type="entry name" value="Thioestr_dom"/>
</dbReference>
<dbReference type="PANTHER" id="PTHR43240">
    <property type="entry name" value="1,4-DIHYDROXY-2-NAPHTHOYL-COA THIOESTERASE 1"/>
    <property type="match status" value="1"/>
</dbReference>
<comment type="caution">
    <text evidence="10">The sequence shown here is derived from an EMBL/GenBank/DDBJ whole genome shotgun (WGS) entry which is preliminary data.</text>
</comment>
<dbReference type="EC" id="3.1.2.20" evidence="5"/>
<sequence>MSAHRVAEPDFKERVEESFGRQAAMKLIGAELARCEPGIVEIEMPFREELTQQHGILHAGVISAALDSACGYAALTLMPSDAAVLTIEFKVNLLAPGKGERFLFRGEVTKPGRTIMVSDGQAFAVTDTEVRLIATMTGTMMVVQDRKGLQDDKDRRRKAPALRYGSRCRIWTAPGEALHAGHDRGRASRSGGQSRICSRQLDSRRQKTRPRGLAGFGRISQISPGGSISGIFRILSRYGCFAAWI</sequence>
<dbReference type="Proteomes" id="UP000011971">
    <property type="component" value="Unassembled WGS sequence"/>
</dbReference>
<organism evidence="10 11">
    <name type="scientific">Brucella intermedia M86</name>
    <dbReference type="NCBI Taxonomy" id="1234597"/>
    <lineage>
        <taxon>Bacteria</taxon>
        <taxon>Pseudomonadati</taxon>
        <taxon>Pseudomonadota</taxon>
        <taxon>Alphaproteobacteria</taxon>
        <taxon>Hyphomicrobiales</taxon>
        <taxon>Brucellaceae</taxon>
        <taxon>Brucella/Ochrobactrum group</taxon>
        <taxon>Brucella</taxon>
    </lineage>
</organism>
<evidence type="ECO:0000256" key="7">
    <source>
        <dbReference type="ARBA" id="ARBA00048062"/>
    </source>
</evidence>
<dbReference type="NCBIfam" id="TIGR00369">
    <property type="entry name" value="unchar_dom_1"/>
    <property type="match status" value="1"/>
</dbReference>
<dbReference type="AlphaFoldDB" id="M5JKU9"/>
<dbReference type="Gene3D" id="3.10.129.10">
    <property type="entry name" value="Hotdog Thioesterase"/>
    <property type="match status" value="1"/>
</dbReference>
<protein>
    <recommendedName>
        <fullName evidence="6">Medium/long-chain acyl-CoA thioesterase YigI</fullName>
        <ecNumber evidence="5">3.1.2.20</ecNumber>
    </recommendedName>
</protein>